<name>A0A8J9V2M9_9NEOP</name>
<dbReference type="EMBL" id="OV170221">
    <property type="protein sequence ID" value="CAH0714763.1"/>
    <property type="molecule type" value="Genomic_DNA"/>
</dbReference>
<proteinExistence type="predicted"/>
<dbReference type="Proteomes" id="UP000838878">
    <property type="component" value="Chromosome 1"/>
</dbReference>
<evidence type="ECO:0000313" key="1">
    <source>
        <dbReference type="EMBL" id="CAH0714763.1"/>
    </source>
</evidence>
<organism evidence="1 2">
    <name type="scientific">Brenthis ino</name>
    <name type="common">lesser marbled fritillary</name>
    <dbReference type="NCBI Taxonomy" id="405034"/>
    <lineage>
        <taxon>Eukaryota</taxon>
        <taxon>Metazoa</taxon>
        <taxon>Ecdysozoa</taxon>
        <taxon>Arthropoda</taxon>
        <taxon>Hexapoda</taxon>
        <taxon>Insecta</taxon>
        <taxon>Pterygota</taxon>
        <taxon>Neoptera</taxon>
        <taxon>Endopterygota</taxon>
        <taxon>Lepidoptera</taxon>
        <taxon>Glossata</taxon>
        <taxon>Ditrysia</taxon>
        <taxon>Papilionoidea</taxon>
        <taxon>Nymphalidae</taxon>
        <taxon>Heliconiinae</taxon>
        <taxon>Argynnini</taxon>
        <taxon>Brenthis</taxon>
    </lineage>
</organism>
<evidence type="ECO:0000313" key="2">
    <source>
        <dbReference type="Proteomes" id="UP000838878"/>
    </source>
</evidence>
<protein>
    <submittedName>
        <fullName evidence="1">Uncharacterized protein</fullName>
    </submittedName>
</protein>
<keyword evidence="2" id="KW-1185">Reference proteome</keyword>
<gene>
    <name evidence="1" type="ORF">BINO364_LOCUS1781</name>
</gene>
<accession>A0A8J9V2M9</accession>
<dbReference type="AlphaFoldDB" id="A0A8J9V2M9"/>
<sequence length="149" mass="17107">MSYPVTKLATVTGKKLLVNAAPIQISDAERPRRARDRPRACAAMRPRSINIGGRRPRPMRFVRLTIMIRLRTPHTTPRSPAYTPQSTSTIYGSRNYQKYYKPTIKSPQKFHRKFLGRPRLRPRPPPPAAARARPRCAVPFHPLHPTTCY</sequence>
<feature type="non-terminal residue" evidence="1">
    <location>
        <position position="149"/>
    </location>
</feature>
<reference evidence="1" key="1">
    <citation type="submission" date="2021-12" db="EMBL/GenBank/DDBJ databases">
        <authorList>
            <person name="Martin H S."/>
        </authorList>
    </citation>
    <scope>NUCLEOTIDE SEQUENCE</scope>
</reference>